<feature type="transmembrane region" description="Helical" evidence="7">
    <location>
        <begin position="12"/>
        <end position="33"/>
    </location>
</feature>
<evidence type="ECO:0000259" key="8">
    <source>
        <dbReference type="PROSITE" id="PS50928"/>
    </source>
</evidence>
<evidence type="ECO:0000313" key="9">
    <source>
        <dbReference type="EMBL" id="MER9404417.1"/>
    </source>
</evidence>
<comment type="similarity">
    <text evidence="7">Belongs to the binding-protein-dependent transport system permease family.</text>
</comment>
<evidence type="ECO:0000256" key="3">
    <source>
        <dbReference type="ARBA" id="ARBA00022475"/>
    </source>
</evidence>
<keyword evidence="2 7" id="KW-0813">Transport</keyword>
<sequence>MRFRQTRGPLEPIVVLWMAIGWVGFALLPWYGIEDGFFGFSWLFDDYPFDSKFAPALVLALKGEKLWLALLGFLLAAPLLLWGRNKSDPFFGRLLVIVGATGFGWLLFQGFAIGLHGWQFSWLTSLFGDLGDRQFGMGYGALLVSGAFLFLLTLGIAARGAVGGDVFVVSSIGFVVAVVSIFIFMPILMMLANAMQTDDGGYSLVAFLAKLFSSRLWSLDCLAGGSRCGVAWNSLLLAVLVGLLTMFLGLVFALVVTRTGFRYGKLLRALTVLPIITPAFVIGLAIILLFGLSGAVTQSVAGVFGIQPTRWVYGLPGLLIAQVLAFTPIAFLVLIGVVEGVSPSMEEASQTLRASRWQTFWTVSLPLMRPGLANAFLLGFIESMADFGNPLVLSGNYDVLSTEIFFAIVGAQNDAALAAILALVLLGFTLGAFYAQRFWIGRRSYTTVTGKGDAGVHPRLPDGLTRALYVIAGLWTAFTVLVYAVIFYGSFVRLWGVDQSLTLQHYKKAFAVSWNEFGIHWSGSAWSSFWTTMEIALISAPLTAGIGLLTAYLLVRQNFRGKNAFEFATMLSFAIPGTVIGVSYIIAFNVPPIELTGTGIILVLSFIFRNMPVGVRAGVASMSQIDRSLDESSLTLGANSWQTFRRVILPLLRSAMLAALVYSFVRAMTAISAVIFLVSARYDLSTSYIVGRVENNEYGIAIAYSTVLIVVMLMVIGLMQLVVGSRNIGRRGIQKGDGGWSVRTNVSLPGTASGPTTIAGAG</sequence>
<evidence type="ECO:0000256" key="2">
    <source>
        <dbReference type="ARBA" id="ARBA00022448"/>
    </source>
</evidence>
<dbReference type="PANTHER" id="PTHR30183:SF7">
    <property type="entry name" value="FERRIC TRANSPORT SYSTEM PERMEASE PROTEIN FBPB 1-RELATED"/>
    <property type="match status" value="1"/>
</dbReference>
<evidence type="ECO:0000256" key="7">
    <source>
        <dbReference type="RuleBase" id="RU363032"/>
    </source>
</evidence>
<gene>
    <name evidence="9" type="ORF">NKI36_10185</name>
</gene>
<dbReference type="Proteomes" id="UP001433071">
    <property type="component" value="Unassembled WGS sequence"/>
</dbReference>
<feature type="transmembrane region" description="Helical" evidence="7">
    <location>
        <begin position="311"/>
        <end position="338"/>
    </location>
</feature>
<keyword evidence="5 7" id="KW-1133">Transmembrane helix</keyword>
<feature type="transmembrane region" description="Helical" evidence="7">
    <location>
        <begin position="66"/>
        <end position="82"/>
    </location>
</feature>
<proteinExistence type="inferred from homology"/>
<dbReference type="EMBL" id="JAMYQB010000006">
    <property type="protein sequence ID" value="MER9404417.1"/>
    <property type="molecule type" value="Genomic_DNA"/>
</dbReference>
<feature type="domain" description="ABC transmembrane type-1" evidence="8">
    <location>
        <begin position="529"/>
        <end position="719"/>
    </location>
</feature>
<feature type="transmembrane region" description="Helical" evidence="7">
    <location>
        <begin position="94"/>
        <end position="115"/>
    </location>
</feature>
<keyword evidence="4 7" id="KW-0812">Transmembrane</keyword>
<dbReference type="SUPFAM" id="SSF161098">
    <property type="entry name" value="MetI-like"/>
    <property type="match status" value="2"/>
</dbReference>
<evidence type="ECO:0000256" key="1">
    <source>
        <dbReference type="ARBA" id="ARBA00004651"/>
    </source>
</evidence>
<dbReference type="PANTHER" id="PTHR30183">
    <property type="entry name" value="MOLYBDENUM TRANSPORT SYSTEM PERMEASE PROTEIN MODB"/>
    <property type="match status" value="1"/>
</dbReference>
<dbReference type="RefSeq" id="WP_352557492.1">
    <property type="nucleotide sequence ID" value="NZ_JAMYQB010000006.1"/>
</dbReference>
<comment type="subcellular location">
    <subcellularLocation>
        <location evidence="1 7">Cell membrane</location>
        <topology evidence="1 7">Multi-pass membrane protein</topology>
    </subcellularLocation>
</comment>
<feature type="transmembrane region" description="Helical" evidence="7">
    <location>
        <begin position="269"/>
        <end position="291"/>
    </location>
</feature>
<evidence type="ECO:0000256" key="5">
    <source>
        <dbReference type="ARBA" id="ARBA00022989"/>
    </source>
</evidence>
<evidence type="ECO:0000256" key="6">
    <source>
        <dbReference type="ARBA" id="ARBA00023136"/>
    </source>
</evidence>
<feature type="transmembrane region" description="Helical" evidence="7">
    <location>
        <begin position="698"/>
        <end position="723"/>
    </location>
</feature>
<feature type="transmembrane region" description="Helical" evidence="7">
    <location>
        <begin position="535"/>
        <end position="555"/>
    </location>
</feature>
<feature type="domain" description="ABC transmembrane type-1" evidence="8">
    <location>
        <begin position="231"/>
        <end position="434"/>
    </location>
</feature>
<evidence type="ECO:0000313" key="10">
    <source>
        <dbReference type="Proteomes" id="UP001433071"/>
    </source>
</evidence>
<feature type="transmembrane region" description="Helical" evidence="7">
    <location>
        <begin position="655"/>
        <end position="678"/>
    </location>
</feature>
<feature type="transmembrane region" description="Helical" evidence="7">
    <location>
        <begin position="235"/>
        <end position="257"/>
    </location>
</feature>
<comment type="caution">
    <text evidence="9">The sequence shown here is derived from an EMBL/GenBank/DDBJ whole genome shotgun (WGS) entry which is preliminary data.</text>
</comment>
<dbReference type="Pfam" id="PF00528">
    <property type="entry name" value="BPD_transp_1"/>
    <property type="match status" value="2"/>
</dbReference>
<name>A0ABV1YXG7_9HYPH</name>
<dbReference type="PROSITE" id="PS50928">
    <property type="entry name" value="ABC_TM1"/>
    <property type="match status" value="2"/>
</dbReference>
<evidence type="ECO:0000256" key="4">
    <source>
        <dbReference type="ARBA" id="ARBA00022692"/>
    </source>
</evidence>
<dbReference type="InterPro" id="IPR035906">
    <property type="entry name" value="MetI-like_sf"/>
</dbReference>
<keyword evidence="3" id="KW-1003">Cell membrane</keyword>
<keyword evidence="10" id="KW-1185">Reference proteome</keyword>
<dbReference type="InterPro" id="IPR000515">
    <property type="entry name" value="MetI-like"/>
</dbReference>
<organism evidence="9 10">
    <name type="scientific">Mesorhizobium caraganae</name>
    <dbReference type="NCBI Taxonomy" id="483206"/>
    <lineage>
        <taxon>Bacteria</taxon>
        <taxon>Pseudomonadati</taxon>
        <taxon>Pseudomonadota</taxon>
        <taxon>Alphaproteobacteria</taxon>
        <taxon>Hyphomicrobiales</taxon>
        <taxon>Phyllobacteriaceae</taxon>
        <taxon>Mesorhizobium</taxon>
    </lineage>
</organism>
<feature type="transmembrane region" description="Helical" evidence="7">
    <location>
        <begin position="359"/>
        <end position="381"/>
    </location>
</feature>
<feature type="transmembrane region" description="Helical" evidence="7">
    <location>
        <begin position="135"/>
        <end position="154"/>
    </location>
</feature>
<dbReference type="Gene3D" id="1.10.3720.10">
    <property type="entry name" value="MetI-like"/>
    <property type="match status" value="2"/>
</dbReference>
<dbReference type="CDD" id="cd06261">
    <property type="entry name" value="TM_PBP2"/>
    <property type="match status" value="2"/>
</dbReference>
<feature type="transmembrane region" description="Helical" evidence="7">
    <location>
        <begin position="166"/>
        <end position="192"/>
    </location>
</feature>
<feature type="transmembrane region" description="Helical" evidence="7">
    <location>
        <begin position="415"/>
        <end position="435"/>
    </location>
</feature>
<feature type="transmembrane region" description="Helical" evidence="7">
    <location>
        <begin position="467"/>
        <end position="491"/>
    </location>
</feature>
<accession>A0ABV1YXG7</accession>
<protein>
    <submittedName>
        <fullName evidence="9">Iron ABC transporter permease</fullName>
    </submittedName>
</protein>
<reference evidence="9 10" key="1">
    <citation type="journal article" date="2024" name="Proc. Natl. Acad. Sci. U.S.A.">
        <title>The evolutionary genomics of adaptation to stress in wild rhizobium bacteria.</title>
        <authorList>
            <person name="Kehlet-Delgado H."/>
            <person name="Montoya A.P."/>
            <person name="Jensen K.T."/>
            <person name="Wendlandt C.E."/>
            <person name="Dexheimer C."/>
            <person name="Roberts M."/>
            <person name="Torres Martinez L."/>
            <person name="Friesen M.L."/>
            <person name="Griffitts J.S."/>
            <person name="Porter S.S."/>
        </authorList>
    </citation>
    <scope>NUCLEOTIDE SEQUENCE [LARGE SCALE GENOMIC DNA]</scope>
    <source>
        <strain evidence="9 10">M0641</strain>
    </source>
</reference>
<feature type="transmembrane region" description="Helical" evidence="7">
    <location>
        <begin position="567"/>
        <end position="587"/>
    </location>
</feature>
<feature type="transmembrane region" description="Helical" evidence="7">
    <location>
        <begin position="599"/>
        <end position="619"/>
    </location>
</feature>
<keyword evidence="6 7" id="KW-0472">Membrane</keyword>